<sequence length="398" mass="44827">MGAYLSLKKLSYQGLGADEGEFRRRIDSPSCVTLKFPVGNYSMFYVVTASMMSKVEEISQMASEIQKYTNLLPDIVMKRYIRLLIADETVATNDIEGINSTRKEALAAYDADENVNIRLSSLVHLLASLTTDLAELPLRTPADIRAIYDAVTRGEVDGSDAPDGELFRAQPVHVIAASQKVIHTGFQPERKIVEGLEVMLQELTQPSGSHVISAIISHLMFEIVHPFYDGNGRTGRFILARKLAERGWPITALSVSARINENKNAYYRQFADVEHPLNRGEATHFVLFFLDLILEAQRDALNQLDEAYNRLAIVQEHLKTFDVDTECFTILWILAQAALFSDGNAVERRDLERYVKKSTPTISRHINELVEGRWVEQVSQRPVAVRLTEKGMSSLNLR</sequence>
<dbReference type="InterPro" id="IPR036597">
    <property type="entry name" value="Fido-like_dom_sf"/>
</dbReference>
<dbReference type="PANTHER" id="PTHR13504:SF40">
    <property type="entry name" value="FIDO DOMAIN-CONTAINING PROTEIN"/>
    <property type="match status" value="1"/>
</dbReference>
<dbReference type="InterPro" id="IPR003812">
    <property type="entry name" value="Fido"/>
</dbReference>
<dbReference type="SUPFAM" id="SSF46785">
    <property type="entry name" value="Winged helix' DNA-binding domain"/>
    <property type="match status" value="1"/>
</dbReference>
<keyword evidence="3" id="KW-1185">Reference proteome</keyword>
<name>A0ABY5AFT2_9ACTO</name>
<evidence type="ECO:0000259" key="1">
    <source>
        <dbReference type="PROSITE" id="PS51459"/>
    </source>
</evidence>
<dbReference type="Proteomes" id="UP001056109">
    <property type="component" value="Chromosome"/>
</dbReference>
<dbReference type="EMBL" id="CP099547">
    <property type="protein sequence ID" value="USR78865.1"/>
    <property type="molecule type" value="Genomic_DNA"/>
</dbReference>
<dbReference type="Gene3D" id="1.10.10.10">
    <property type="entry name" value="Winged helix-like DNA-binding domain superfamily/Winged helix DNA-binding domain"/>
    <property type="match status" value="1"/>
</dbReference>
<dbReference type="Gene3D" id="1.10.3290.10">
    <property type="entry name" value="Fido-like domain"/>
    <property type="match status" value="1"/>
</dbReference>
<feature type="domain" description="Fido" evidence="1">
    <location>
        <begin position="139"/>
        <end position="291"/>
    </location>
</feature>
<evidence type="ECO:0000313" key="3">
    <source>
        <dbReference type="Proteomes" id="UP001056109"/>
    </source>
</evidence>
<proteinExistence type="predicted"/>
<dbReference type="InterPro" id="IPR040198">
    <property type="entry name" value="Fido_containing"/>
</dbReference>
<dbReference type="Pfam" id="PF02661">
    <property type="entry name" value="Fic"/>
    <property type="match status" value="1"/>
</dbReference>
<dbReference type="InterPro" id="IPR036390">
    <property type="entry name" value="WH_DNA-bd_sf"/>
</dbReference>
<accession>A0ABY5AFT2</accession>
<organism evidence="2 3">
    <name type="scientific">Arcanobacterium pinnipediorum</name>
    <dbReference type="NCBI Taxonomy" id="1503041"/>
    <lineage>
        <taxon>Bacteria</taxon>
        <taxon>Bacillati</taxon>
        <taxon>Actinomycetota</taxon>
        <taxon>Actinomycetes</taxon>
        <taxon>Actinomycetales</taxon>
        <taxon>Actinomycetaceae</taxon>
        <taxon>Arcanobacterium</taxon>
    </lineage>
</organism>
<gene>
    <name evidence="2" type="ORF">NG665_05605</name>
</gene>
<evidence type="ECO:0000313" key="2">
    <source>
        <dbReference type="EMBL" id="USR78865.1"/>
    </source>
</evidence>
<dbReference type="PROSITE" id="PS51459">
    <property type="entry name" value="FIDO"/>
    <property type="match status" value="1"/>
</dbReference>
<dbReference type="SUPFAM" id="SSF140931">
    <property type="entry name" value="Fic-like"/>
    <property type="match status" value="1"/>
</dbReference>
<reference evidence="2" key="1">
    <citation type="submission" date="2022-06" db="EMBL/GenBank/DDBJ databases">
        <title>Complete Genome Sequence of Arcanobacterium pinnipediorum strain DSM 28752 isolated from a harbour seal.</title>
        <authorList>
            <person name="Borowiak M."/>
            <person name="Kreitlow A."/>
            <person name="Alssahen M."/>
            <person name="Malorny B."/>
            <person name="Laemmler C."/>
            <person name="Prenger-Berninghoff E."/>
            <person name="Siebert U."/>
            <person name="Ploetz M."/>
            <person name="Abdulmawjood A."/>
        </authorList>
    </citation>
    <scope>NUCLEOTIDE SEQUENCE</scope>
    <source>
        <strain evidence="2">DSM 28752</strain>
    </source>
</reference>
<dbReference type="RefSeq" id="WP_252672703.1">
    <property type="nucleotide sequence ID" value="NZ_CP099547.1"/>
</dbReference>
<dbReference type="PANTHER" id="PTHR13504">
    <property type="entry name" value="FIDO DOMAIN-CONTAINING PROTEIN DDB_G0283145"/>
    <property type="match status" value="1"/>
</dbReference>
<dbReference type="InterPro" id="IPR036388">
    <property type="entry name" value="WH-like_DNA-bd_sf"/>
</dbReference>
<protein>
    <submittedName>
        <fullName evidence="2">Fic family protein</fullName>
    </submittedName>
</protein>